<feature type="transmembrane region" description="Helical" evidence="1">
    <location>
        <begin position="263"/>
        <end position="283"/>
    </location>
</feature>
<sequence>MHSPFKAIFRKEWKQSSVLRRVAILLTVLLPPFVMMVAESASRGWVPMFSIKSYDVTQLFMDAVPMILVLGWAFFAALFTAQAFAGDRSTGNESFLLERPVLRSLTWRARLAAVTANGLIVLLGGWLIWLGYFLYLGDPIEGTYLKLSGLLLGVGLAVMLASICGGMAATAFLDSPMIGVLGGLLLAALPAGAAVFLGGLSPYAVLFRIDYDTFPSPLITLSRLPVGMILPVLLYPVYVAVSWFALCRGEPAGRGSRARGAKVLVPSIFGVLVLFLIMAPLAVRANVNAYMDNGRIYPSPDSSRTILTGGYMASGGWLVDTETGEKLRFFGVPTDMVTWSADGRFVAAVTHGNSIRWSSSWAPRIDLVEAETGETMASLPLSENEWIRDLVWIGEELIIVTIDHVAWEWDQKPDKAGEMVRFFMLKRGMKEGSGYLQQLSHDLPIPGPGWYDWRIYTPAAGVEEIVLAIAKDPIGLNYDKASDVDRDRSVILHKVRLEGNRLASVPTVEVPHGLSGGNYTLSRSGRYFWTVVPKVGPEQVRGLLLFDLVRGEEVDLGSRIGVFWPNWMAGDELVWVQRDKSDHVQLHSWRPEAGLNVVFDGGSDRLGLDTSPNGQTALITGYERLDDPEVPHGPGKRTGTWLYEAGSGRVVPMETEYAGYISGRFYTNWADPDTLLRSGEDGMYFESVREPGKTVEIR</sequence>
<keyword evidence="1" id="KW-0812">Transmembrane</keyword>
<reference evidence="2 3" key="1">
    <citation type="submission" date="2020-08" db="EMBL/GenBank/DDBJ databases">
        <title>Acidobacteriota in marine sediments use diverse sulfur dissimilation pathways.</title>
        <authorList>
            <person name="Wasmund K."/>
        </authorList>
    </citation>
    <scope>NUCLEOTIDE SEQUENCE [LARGE SCALE GENOMIC DNA]</scope>
    <source>
        <strain evidence="2">MAG AM4</strain>
    </source>
</reference>
<evidence type="ECO:0000313" key="2">
    <source>
        <dbReference type="EMBL" id="MBD3867801.1"/>
    </source>
</evidence>
<dbReference type="Proteomes" id="UP000648239">
    <property type="component" value="Unassembled WGS sequence"/>
</dbReference>
<feature type="transmembrane region" description="Helical" evidence="1">
    <location>
        <begin position="64"/>
        <end position="86"/>
    </location>
</feature>
<feature type="transmembrane region" description="Helical" evidence="1">
    <location>
        <begin position="226"/>
        <end position="247"/>
    </location>
</feature>
<feature type="transmembrane region" description="Helical" evidence="1">
    <location>
        <begin position="149"/>
        <end position="173"/>
    </location>
</feature>
<keyword evidence="1" id="KW-1133">Transmembrane helix</keyword>
<dbReference type="EMBL" id="JACXWD010000016">
    <property type="protein sequence ID" value="MBD3867801.1"/>
    <property type="molecule type" value="Genomic_DNA"/>
</dbReference>
<proteinExistence type="predicted"/>
<accession>A0A8J7C2I2</accession>
<feature type="transmembrane region" description="Helical" evidence="1">
    <location>
        <begin position="107"/>
        <end position="129"/>
    </location>
</feature>
<name>A0A8J7C2I2_9BACT</name>
<protein>
    <submittedName>
        <fullName evidence="2">Uncharacterized protein</fullName>
    </submittedName>
</protein>
<dbReference type="AlphaFoldDB" id="A0A8J7C2I2"/>
<dbReference type="SUPFAM" id="SSF82171">
    <property type="entry name" value="DPP6 N-terminal domain-like"/>
    <property type="match status" value="1"/>
</dbReference>
<gene>
    <name evidence="2" type="ORF">IFK94_06740</name>
</gene>
<comment type="caution">
    <text evidence="2">The sequence shown here is derived from an EMBL/GenBank/DDBJ whole genome shotgun (WGS) entry which is preliminary data.</text>
</comment>
<evidence type="ECO:0000256" key="1">
    <source>
        <dbReference type="SAM" id="Phobius"/>
    </source>
</evidence>
<evidence type="ECO:0000313" key="3">
    <source>
        <dbReference type="Proteomes" id="UP000648239"/>
    </source>
</evidence>
<keyword evidence="1" id="KW-0472">Membrane</keyword>
<organism evidence="2 3">
    <name type="scientific">Candidatus Polarisedimenticola svalbardensis</name>
    <dbReference type="NCBI Taxonomy" id="2886004"/>
    <lineage>
        <taxon>Bacteria</taxon>
        <taxon>Pseudomonadati</taxon>
        <taxon>Acidobacteriota</taxon>
        <taxon>Candidatus Polarisedimenticolia</taxon>
        <taxon>Candidatus Polarisedimenticolales</taxon>
        <taxon>Candidatus Polarisedimenticolaceae</taxon>
        <taxon>Candidatus Polarisedimenticola</taxon>
    </lineage>
</organism>
<feature type="transmembrane region" description="Helical" evidence="1">
    <location>
        <begin position="180"/>
        <end position="206"/>
    </location>
</feature>